<feature type="region of interest" description="Disordered" evidence="2">
    <location>
        <begin position="245"/>
        <end position="266"/>
    </location>
</feature>
<evidence type="ECO:0000313" key="3">
    <source>
        <dbReference type="EMBL" id="EFA09344.1"/>
    </source>
</evidence>
<keyword evidence="1" id="KW-0597">Phosphoprotein</keyword>
<dbReference type="InterPro" id="IPR026642">
    <property type="entry name" value="Glcci1/FAM117"/>
</dbReference>
<dbReference type="Pfam" id="PF15388">
    <property type="entry name" value="FAM117"/>
    <property type="match status" value="1"/>
</dbReference>
<keyword evidence="4" id="KW-1185">Reference proteome</keyword>
<gene>
    <name evidence="3" type="primary">AUGUSTUS-3.0.2_01670</name>
    <name evidence="3" type="ORF">TcasGA2_TC001670</name>
</gene>
<reference evidence="3 4" key="2">
    <citation type="journal article" date="2010" name="Nucleic Acids Res.">
        <title>BeetleBase in 2010: revisions to provide comprehensive genomic information for Tribolium castaneum.</title>
        <authorList>
            <person name="Kim H.S."/>
            <person name="Murphy T."/>
            <person name="Xia J."/>
            <person name="Caragea D."/>
            <person name="Park Y."/>
            <person name="Beeman R.W."/>
            <person name="Lorenzen M.D."/>
            <person name="Butcher S."/>
            <person name="Manak J.R."/>
            <person name="Brown S.J."/>
        </authorList>
    </citation>
    <scope>GENOME REANNOTATION</scope>
    <source>
        <strain evidence="3 4">Georgia GA2</strain>
    </source>
</reference>
<proteinExistence type="predicted"/>
<dbReference type="AlphaFoldDB" id="D6X1K2"/>
<dbReference type="eggNOG" id="ENOG502QR2I">
    <property type="taxonomic scope" value="Eukaryota"/>
</dbReference>
<feature type="compositionally biased region" description="Low complexity" evidence="2">
    <location>
        <begin position="100"/>
        <end position="115"/>
    </location>
</feature>
<feature type="region of interest" description="Disordered" evidence="2">
    <location>
        <begin position="161"/>
        <end position="208"/>
    </location>
</feature>
<dbReference type="HOGENOM" id="CLU_033432_1_0_1"/>
<dbReference type="InParanoid" id="D6X1K2"/>
<feature type="region of interest" description="Disordered" evidence="2">
    <location>
        <begin position="76"/>
        <end position="122"/>
    </location>
</feature>
<evidence type="ECO:0000256" key="1">
    <source>
        <dbReference type="ARBA" id="ARBA00022553"/>
    </source>
</evidence>
<accession>D6X1K2</accession>
<reference evidence="3 4" key="1">
    <citation type="journal article" date="2008" name="Nature">
        <title>The genome of the model beetle and pest Tribolium castaneum.</title>
        <authorList>
            <consortium name="Tribolium Genome Sequencing Consortium"/>
            <person name="Richards S."/>
            <person name="Gibbs R.A."/>
            <person name="Weinstock G.M."/>
            <person name="Brown S.J."/>
            <person name="Denell R."/>
            <person name="Beeman R.W."/>
            <person name="Gibbs R."/>
            <person name="Beeman R.W."/>
            <person name="Brown S.J."/>
            <person name="Bucher G."/>
            <person name="Friedrich M."/>
            <person name="Grimmelikhuijzen C.J."/>
            <person name="Klingler M."/>
            <person name="Lorenzen M."/>
            <person name="Richards S."/>
            <person name="Roth S."/>
            <person name="Schroder R."/>
            <person name="Tautz D."/>
            <person name="Zdobnov E.M."/>
            <person name="Muzny D."/>
            <person name="Gibbs R.A."/>
            <person name="Weinstock G.M."/>
            <person name="Attaway T."/>
            <person name="Bell S."/>
            <person name="Buhay C.J."/>
            <person name="Chandrabose M.N."/>
            <person name="Chavez D."/>
            <person name="Clerk-Blankenburg K.P."/>
            <person name="Cree A."/>
            <person name="Dao M."/>
            <person name="Davis C."/>
            <person name="Chacko J."/>
            <person name="Dinh H."/>
            <person name="Dugan-Rocha S."/>
            <person name="Fowler G."/>
            <person name="Garner T.T."/>
            <person name="Garnes J."/>
            <person name="Gnirke A."/>
            <person name="Hawes A."/>
            <person name="Hernandez J."/>
            <person name="Hines S."/>
            <person name="Holder M."/>
            <person name="Hume J."/>
            <person name="Jhangiani S.N."/>
            <person name="Joshi V."/>
            <person name="Khan Z.M."/>
            <person name="Jackson L."/>
            <person name="Kovar C."/>
            <person name="Kowis A."/>
            <person name="Lee S."/>
            <person name="Lewis L.R."/>
            <person name="Margolis J."/>
            <person name="Morgan M."/>
            <person name="Nazareth L.V."/>
            <person name="Nguyen N."/>
            <person name="Okwuonu G."/>
            <person name="Parker D."/>
            <person name="Richards S."/>
            <person name="Ruiz S.J."/>
            <person name="Santibanez J."/>
            <person name="Savard J."/>
            <person name="Scherer S.E."/>
            <person name="Schneider B."/>
            <person name="Sodergren E."/>
            <person name="Tautz D."/>
            <person name="Vattahil S."/>
            <person name="Villasana D."/>
            <person name="White C.S."/>
            <person name="Wright R."/>
            <person name="Park Y."/>
            <person name="Beeman R.W."/>
            <person name="Lord J."/>
            <person name="Oppert B."/>
            <person name="Lorenzen M."/>
            <person name="Brown S."/>
            <person name="Wang L."/>
            <person name="Savard J."/>
            <person name="Tautz D."/>
            <person name="Richards S."/>
            <person name="Weinstock G."/>
            <person name="Gibbs R.A."/>
            <person name="Liu Y."/>
            <person name="Worley K."/>
            <person name="Weinstock G."/>
            <person name="Elsik C.G."/>
            <person name="Reese J.T."/>
            <person name="Elhaik E."/>
            <person name="Landan G."/>
            <person name="Graur D."/>
            <person name="Arensburger P."/>
            <person name="Atkinson P."/>
            <person name="Beeman R.W."/>
            <person name="Beidler J."/>
            <person name="Brown S.J."/>
            <person name="Demuth J.P."/>
            <person name="Drury D.W."/>
            <person name="Du Y.Z."/>
            <person name="Fujiwara H."/>
            <person name="Lorenzen M."/>
            <person name="Maselli V."/>
            <person name="Osanai M."/>
            <person name="Park Y."/>
            <person name="Robertson H.M."/>
            <person name="Tu Z."/>
            <person name="Wang J.J."/>
            <person name="Wang S."/>
            <person name="Richards S."/>
            <person name="Song H."/>
            <person name="Zhang L."/>
            <person name="Sodergren E."/>
            <person name="Werner D."/>
            <person name="Stanke M."/>
            <person name="Morgenstern B."/>
            <person name="Solovyev V."/>
            <person name="Kosarev P."/>
            <person name="Brown G."/>
            <person name="Chen H.C."/>
            <person name="Ermolaeva O."/>
            <person name="Hlavina W."/>
            <person name="Kapustin Y."/>
            <person name="Kiryutin B."/>
            <person name="Kitts P."/>
            <person name="Maglott D."/>
            <person name="Pruitt K."/>
            <person name="Sapojnikov V."/>
            <person name="Souvorov A."/>
            <person name="Mackey A.J."/>
            <person name="Waterhouse R.M."/>
            <person name="Wyder S."/>
            <person name="Zdobnov E.M."/>
            <person name="Zdobnov E.M."/>
            <person name="Wyder S."/>
            <person name="Kriventseva E.V."/>
            <person name="Kadowaki T."/>
            <person name="Bork P."/>
            <person name="Aranda M."/>
            <person name="Bao R."/>
            <person name="Beermann A."/>
            <person name="Berns N."/>
            <person name="Bolognesi R."/>
            <person name="Bonneton F."/>
            <person name="Bopp D."/>
            <person name="Brown S.J."/>
            <person name="Bucher G."/>
            <person name="Butts T."/>
            <person name="Chaumot A."/>
            <person name="Denell R.E."/>
            <person name="Ferrier D.E."/>
            <person name="Friedrich M."/>
            <person name="Gordon C.M."/>
            <person name="Jindra M."/>
            <person name="Klingler M."/>
            <person name="Lan Q."/>
            <person name="Lattorff H.M."/>
            <person name="Laudet V."/>
            <person name="von Levetsow C."/>
            <person name="Liu Z."/>
            <person name="Lutz R."/>
            <person name="Lynch J.A."/>
            <person name="da Fonseca R.N."/>
            <person name="Posnien N."/>
            <person name="Reuter R."/>
            <person name="Roth S."/>
            <person name="Savard J."/>
            <person name="Schinko J.B."/>
            <person name="Schmitt C."/>
            <person name="Schoppmeier M."/>
            <person name="Schroder R."/>
            <person name="Shippy T.D."/>
            <person name="Simonnet F."/>
            <person name="Marques-Souza H."/>
            <person name="Tautz D."/>
            <person name="Tomoyasu Y."/>
            <person name="Trauner J."/>
            <person name="Van der Zee M."/>
            <person name="Vervoort M."/>
            <person name="Wittkopp N."/>
            <person name="Wimmer E.A."/>
            <person name="Yang X."/>
            <person name="Jones A.K."/>
            <person name="Sattelle D.B."/>
            <person name="Ebert P.R."/>
            <person name="Nelson D."/>
            <person name="Scott J.G."/>
            <person name="Beeman R.W."/>
            <person name="Muthukrishnan S."/>
            <person name="Kramer K.J."/>
            <person name="Arakane Y."/>
            <person name="Beeman R.W."/>
            <person name="Zhu Q."/>
            <person name="Hogenkamp D."/>
            <person name="Dixit R."/>
            <person name="Oppert B."/>
            <person name="Jiang H."/>
            <person name="Zou Z."/>
            <person name="Marshall J."/>
            <person name="Elpidina E."/>
            <person name="Vinokurov K."/>
            <person name="Oppert C."/>
            <person name="Zou Z."/>
            <person name="Evans J."/>
            <person name="Lu Z."/>
            <person name="Zhao P."/>
            <person name="Sumathipala N."/>
            <person name="Altincicek B."/>
            <person name="Vilcinskas A."/>
            <person name="Williams M."/>
            <person name="Hultmark D."/>
            <person name="Hetru C."/>
            <person name="Jiang H."/>
            <person name="Grimmelikhuijzen C.J."/>
            <person name="Hauser F."/>
            <person name="Cazzamali G."/>
            <person name="Williamson M."/>
            <person name="Park Y."/>
            <person name="Li B."/>
            <person name="Tanaka Y."/>
            <person name="Predel R."/>
            <person name="Neupert S."/>
            <person name="Schachtner J."/>
            <person name="Verleyen P."/>
            <person name="Raible F."/>
            <person name="Bork P."/>
            <person name="Friedrich M."/>
            <person name="Walden K.K."/>
            <person name="Robertson H.M."/>
            <person name="Angeli S."/>
            <person name="Foret S."/>
            <person name="Bucher G."/>
            <person name="Schuetz S."/>
            <person name="Maleszka R."/>
            <person name="Wimmer E.A."/>
            <person name="Beeman R.W."/>
            <person name="Lorenzen M."/>
            <person name="Tomoyasu Y."/>
            <person name="Miller S.C."/>
            <person name="Grossmann D."/>
            <person name="Bucher G."/>
        </authorList>
    </citation>
    <scope>NUCLEOTIDE SEQUENCE [LARGE SCALE GENOMIC DNA]</scope>
    <source>
        <strain evidence="3 4">Georgia GA2</strain>
    </source>
</reference>
<organism evidence="3 4">
    <name type="scientific">Tribolium castaneum</name>
    <name type="common">Red flour beetle</name>
    <dbReference type="NCBI Taxonomy" id="7070"/>
    <lineage>
        <taxon>Eukaryota</taxon>
        <taxon>Metazoa</taxon>
        <taxon>Ecdysozoa</taxon>
        <taxon>Arthropoda</taxon>
        <taxon>Hexapoda</taxon>
        <taxon>Insecta</taxon>
        <taxon>Pterygota</taxon>
        <taxon>Neoptera</taxon>
        <taxon>Endopterygota</taxon>
        <taxon>Coleoptera</taxon>
        <taxon>Polyphaga</taxon>
        <taxon>Cucujiformia</taxon>
        <taxon>Tenebrionidae</taxon>
        <taxon>Tenebrionidae incertae sedis</taxon>
        <taxon>Tribolium</taxon>
    </lineage>
</organism>
<evidence type="ECO:0000256" key="2">
    <source>
        <dbReference type="SAM" id="MobiDB-lite"/>
    </source>
</evidence>
<feature type="compositionally biased region" description="Polar residues" evidence="2">
    <location>
        <begin position="165"/>
        <end position="181"/>
    </location>
</feature>
<feature type="compositionally biased region" description="Polar residues" evidence="2">
    <location>
        <begin position="188"/>
        <end position="201"/>
    </location>
</feature>
<name>D6X1K2_TRICA</name>
<dbReference type="EMBL" id="KQ971370">
    <property type="protein sequence ID" value="EFA09344.1"/>
    <property type="molecule type" value="Genomic_DNA"/>
</dbReference>
<feature type="region of interest" description="Disordered" evidence="2">
    <location>
        <begin position="1"/>
        <end position="33"/>
    </location>
</feature>
<sequence length="266" mass="28528">MSGGPRARTSPLRATVPLSCVTKGGKDAPKGAAIRRTASLDAIHRRLAARPAPSAVPTHTDRASSLDSLQALVDAVEDKGAKVGPKTRRDDKGAQSRNLPSPFAKSSVVVPPKSSRNSEEGLNQELELYANVETLECDRLQEPIPEGRKAPVAELIREGPYSRIYQPTNPNSSEDSQGSSPDQERILSGSSPQINRFSSSAPPDGCDRVLSKSVPILRPIPREIVVSSHPNTSFTLKPSSYSAFESLQTSKDSSDDSPKVPEQEDP</sequence>
<feature type="compositionally biased region" description="Basic and acidic residues" evidence="2">
    <location>
        <begin position="76"/>
        <end position="94"/>
    </location>
</feature>
<feature type="compositionally biased region" description="Basic and acidic residues" evidence="2">
    <location>
        <begin position="252"/>
        <end position="266"/>
    </location>
</feature>
<protein>
    <submittedName>
        <fullName evidence="3">Uncharacterized protein</fullName>
    </submittedName>
</protein>
<evidence type="ECO:0000313" key="4">
    <source>
        <dbReference type="Proteomes" id="UP000007266"/>
    </source>
</evidence>
<dbReference type="Proteomes" id="UP000007266">
    <property type="component" value="Linkage group 9"/>
</dbReference>
<dbReference type="PhylomeDB" id="D6X1K2"/>